<organism evidence="6 7">
    <name type="scientific">Amycolatopsis endophytica</name>
    <dbReference type="NCBI Taxonomy" id="860233"/>
    <lineage>
        <taxon>Bacteria</taxon>
        <taxon>Bacillati</taxon>
        <taxon>Actinomycetota</taxon>
        <taxon>Actinomycetes</taxon>
        <taxon>Pseudonocardiales</taxon>
        <taxon>Pseudonocardiaceae</taxon>
        <taxon>Amycolatopsis</taxon>
    </lineage>
</organism>
<accession>A0A853B6S6</accession>
<feature type="transmembrane region" description="Helical" evidence="5">
    <location>
        <begin position="365"/>
        <end position="388"/>
    </location>
</feature>
<keyword evidence="2 5" id="KW-0812">Transmembrane</keyword>
<dbReference type="NCBIfam" id="NF037982">
    <property type="entry name" value="Nramp_1"/>
    <property type="match status" value="2"/>
</dbReference>
<keyword evidence="7" id="KW-1185">Reference proteome</keyword>
<comment type="subcellular location">
    <subcellularLocation>
        <location evidence="1">Membrane</location>
        <topology evidence="1">Multi-pass membrane protein</topology>
    </subcellularLocation>
</comment>
<gene>
    <name evidence="6" type="ORF">HNR02_004286</name>
</gene>
<evidence type="ECO:0000256" key="5">
    <source>
        <dbReference type="SAM" id="Phobius"/>
    </source>
</evidence>
<dbReference type="Proteomes" id="UP000549616">
    <property type="component" value="Unassembled WGS sequence"/>
</dbReference>
<sequence>MAGEIGTTPEIPVGWRARLRQIGPGIMAAATGVGAGDLVATMVAGSRYGYVLLWAAVIGTVFKLALAEAVGRWHLVSGQTILAGWRTLGRWTLLYFGAYAVVWGFVYGATAMSASGLPLNALFPVMSVRYWAILCALAGLVLVWFGHYGVIEKLMTVLTGIMFVTVVGTAVLVTPNLLDLAGGLVPRLPSGSLVYVLGLVGGVGGTITMAAYGYWTLAKGWRSPRWLPMMRTDNAVGYITTGVFVIAMLIVGAELLLGHPVTSGDRGLLVLGDTLAADYGQWARIPFLVGFFAVSFTSLLGVWNGVSLLFADWWRTLRLPRDTPVEELDADDRRIGRRSPAFRVYALWLTFPPMALVFLDRPFQLTVVYGALGALFMPFLAGTLLVMLNTSRTPREGRSSWLSNALLGLCLALFVYLAYNEITGLFD</sequence>
<dbReference type="PANTHER" id="PTHR11706:SF3">
    <property type="entry name" value="METAL ION TRANSPORT PROTEIN"/>
    <property type="match status" value="1"/>
</dbReference>
<feature type="transmembrane region" description="Helical" evidence="5">
    <location>
        <begin position="400"/>
        <end position="419"/>
    </location>
</feature>
<comment type="caution">
    <text evidence="6">The sequence shown here is derived from an EMBL/GenBank/DDBJ whole genome shotgun (WGS) entry which is preliminary data.</text>
</comment>
<feature type="transmembrane region" description="Helical" evidence="5">
    <location>
        <begin position="342"/>
        <end position="359"/>
    </location>
</feature>
<dbReference type="EMBL" id="JACCFK010000001">
    <property type="protein sequence ID" value="NYI90963.1"/>
    <property type="molecule type" value="Genomic_DNA"/>
</dbReference>
<feature type="transmembrane region" description="Helical" evidence="5">
    <location>
        <begin position="91"/>
        <end position="110"/>
    </location>
</feature>
<dbReference type="RefSeq" id="WP_179774913.1">
    <property type="nucleotide sequence ID" value="NZ_JACCFK010000001.1"/>
</dbReference>
<dbReference type="GO" id="GO:0034755">
    <property type="term" value="P:iron ion transmembrane transport"/>
    <property type="evidence" value="ECO:0007669"/>
    <property type="project" value="TreeGrafter"/>
</dbReference>
<dbReference type="AlphaFoldDB" id="A0A853B6S6"/>
<feature type="transmembrane region" description="Helical" evidence="5">
    <location>
        <begin position="26"/>
        <end position="45"/>
    </location>
</feature>
<dbReference type="GO" id="GO:0005384">
    <property type="term" value="F:manganese ion transmembrane transporter activity"/>
    <property type="evidence" value="ECO:0007669"/>
    <property type="project" value="TreeGrafter"/>
</dbReference>
<feature type="transmembrane region" description="Helical" evidence="5">
    <location>
        <begin position="235"/>
        <end position="257"/>
    </location>
</feature>
<reference evidence="6 7" key="1">
    <citation type="submission" date="2020-07" db="EMBL/GenBank/DDBJ databases">
        <title>Sequencing the genomes of 1000 actinobacteria strains.</title>
        <authorList>
            <person name="Klenk H.-P."/>
        </authorList>
    </citation>
    <scope>NUCLEOTIDE SEQUENCE [LARGE SCALE GENOMIC DNA]</scope>
    <source>
        <strain evidence="6 7">DSM 104006</strain>
    </source>
</reference>
<feature type="transmembrane region" description="Helical" evidence="5">
    <location>
        <begin position="285"/>
        <end position="311"/>
    </location>
</feature>
<dbReference type="GO" id="GO:0005886">
    <property type="term" value="C:plasma membrane"/>
    <property type="evidence" value="ECO:0007669"/>
    <property type="project" value="TreeGrafter"/>
</dbReference>
<feature type="transmembrane region" description="Helical" evidence="5">
    <location>
        <begin position="51"/>
        <end position="70"/>
    </location>
</feature>
<protein>
    <submittedName>
        <fullName evidence="6">Mn2+/Fe2+ NRAMP family transporter</fullName>
    </submittedName>
</protein>
<keyword evidence="3 5" id="KW-1133">Transmembrane helix</keyword>
<dbReference type="PANTHER" id="PTHR11706">
    <property type="entry name" value="SOLUTE CARRIER PROTEIN FAMILY 11 MEMBER"/>
    <property type="match status" value="1"/>
</dbReference>
<proteinExistence type="predicted"/>
<dbReference type="InterPro" id="IPR001046">
    <property type="entry name" value="NRAMP_fam"/>
</dbReference>
<evidence type="ECO:0000256" key="4">
    <source>
        <dbReference type="ARBA" id="ARBA00023136"/>
    </source>
</evidence>
<feature type="transmembrane region" description="Helical" evidence="5">
    <location>
        <begin position="154"/>
        <end position="173"/>
    </location>
</feature>
<evidence type="ECO:0000256" key="3">
    <source>
        <dbReference type="ARBA" id="ARBA00022989"/>
    </source>
</evidence>
<evidence type="ECO:0000313" key="7">
    <source>
        <dbReference type="Proteomes" id="UP000549616"/>
    </source>
</evidence>
<name>A0A853B6S6_9PSEU</name>
<evidence type="ECO:0000256" key="1">
    <source>
        <dbReference type="ARBA" id="ARBA00004141"/>
    </source>
</evidence>
<evidence type="ECO:0000313" key="6">
    <source>
        <dbReference type="EMBL" id="NYI90963.1"/>
    </source>
</evidence>
<dbReference type="Pfam" id="PF01566">
    <property type="entry name" value="Nramp"/>
    <property type="match status" value="1"/>
</dbReference>
<evidence type="ECO:0000256" key="2">
    <source>
        <dbReference type="ARBA" id="ARBA00022692"/>
    </source>
</evidence>
<feature type="transmembrane region" description="Helical" evidence="5">
    <location>
        <begin position="193"/>
        <end position="215"/>
    </location>
</feature>
<dbReference type="GO" id="GO:0015086">
    <property type="term" value="F:cadmium ion transmembrane transporter activity"/>
    <property type="evidence" value="ECO:0007669"/>
    <property type="project" value="TreeGrafter"/>
</dbReference>
<keyword evidence="4 5" id="KW-0472">Membrane</keyword>
<feature type="transmembrane region" description="Helical" evidence="5">
    <location>
        <begin position="130"/>
        <end position="147"/>
    </location>
</feature>